<dbReference type="InterPro" id="IPR050980">
    <property type="entry name" value="2C_sensor_his_kinase"/>
</dbReference>
<keyword evidence="11 14" id="KW-1133">Transmembrane helix</keyword>
<evidence type="ECO:0000256" key="8">
    <source>
        <dbReference type="ARBA" id="ARBA00022741"/>
    </source>
</evidence>
<evidence type="ECO:0000256" key="5">
    <source>
        <dbReference type="ARBA" id="ARBA00022553"/>
    </source>
</evidence>
<keyword evidence="13 14" id="KW-0472">Membrane</keyword>
<feature type="transmembrane region" description="Helical" evidence="14">
    <location>
        <begin position="174"/>
        <end position="196"/>
    </location>
</feature>
<dbReference type="InterPro" id="IPR003594">
    <property type="entry name" value="HATPase_dom"/>
</dbReference>
<reference evidence="17 18" key="1">
    <citation type="submission" date="2022-12" db="EMBL/GenBank/DDBJ databases">
        <title>Draft genome sequence of Paenibacillus sp. dW9.</title>
        <authorList>
            <person name="Choi E.-W."/>
            <person name="Kim D.-U."/>
        </authorList>
    </citation>
    <scope>NUCLEOTIDE SEQUENCE [LARGE SCALE GENOMIC DNA]</scope>
    <source>
        <strain evidence="18">dW9</strain>
    </source>
</reference>
<proteinExistence type="predicted"/>
<dbReference type="CDD" id="cd00130">
    <property type="entry name" value="PAS"/>
    <property type="match status" value="1"/>
</dbReference>
<dbReference type="InterPro" id="IPR033463">
    <property type="entry name" value="sCache_3"/>
</dbReference>
<keyword evidence="18" id="KW-1185">Reference proteome</keyword>
<dbReference type="PRINTS" id="PR00344">
    <property type="entry name" value="BCTRLSENSOR"/>
</dbReference>
<dbReference type="SMART" id="SM00387">
    <property type="entry name" value="HATPase_c"/>
    <property type="match status" value="1"/>
</dbReference>
<dbReference type="Gene3D" id="3.30.450.20">
    <property type="entry name" value="PAS domain"/>
    <property type="match status" value="2"/>
</dbReference>
<sequence length="536" mass="59236">MKLKKPLTLRLKINLLVFLNITFVLFLVLSAFIYIIVERKFSETSDHALFLARTVATLPQVDEAFQAPDPSAIIQPLAERFRQNTQAEFVVVANMNLIRYSHPNPEEIGKPLDGEDSFNDKNVLQGQEIRATAVGSLGLTVRAKTPIYDSNHRQIGLVSVGFLAQDIWKQIYEVVIKIAGIGIGALIFGLVGAYLLSGHIKRQIFNMEPSEIAYISQEQSAILDSIREGIIAVNSEGEITTCNMEAKKILGMEKMDFKGKTITSILPTSRLMEVLQNGVIQRDEPMIIGNTLVITNRVPVYVQGKEIGAVASFRDKLQLDKIDRHLADIGQFVDSLRSQRHEFMNKLHLISGLIKLKEYDMVNELIGQVNEEQQGVMKYFLSRIHDPAVVGVLVGKMHRAKELNIQLTVDSESVILDPCPHREIVITLLGNAIENALEAISRNNSSTAPRKIEVILSYEPDRLSISVQDTGPGIDPRLGDDIFRDGVTTKGDGRGFGLALLSRLVSNVRGDLSIVSTPAGATLKADLPIQGGENDD</sequence>
<dbReference type="SUPFAM" id="SSF55785">
    <property type="entry name" value="PYP-like sensor domain (PAS domain)"/>
    <property type="match status" value="1"/>
</dbReference>
<evidence type="ECO:0000256" key="14">
    <source>
        <dbReference type="SAM" id="Phobius"/>
    </source>
</evidence>
<evidence type="ECO:0000313" key="18">
    <source>
        <dbReference type="Proteomes" id="UP001527882"/>
    </source>
</evidence>
<dbReference type="Pfam" id="PF02518">
    <property type="entry name" value="HATPase_c"/>
    <property type="match status" value="1"/>
</dbReference>
<keyword evidence="8" id="KW-0547">Nucleotide-binding</keyword>
<dbReference type="Pfam" id="PF17203">
    <property type="entry name" value="sCache_3_2"/>
    <property type="match status" value="1"/>
</dbReference>
<dbReference type="InterPro" id="IPR005467">
    <property type="entry name" value="His_kinase_dom"/>
</dbReference>
<dbReference type="Gene3D" id="1.10.287.130">
    <property type="match status" value="1"/>
</dbReference>
<dbReference type="GO" id="GO:0016301">
    <property type="term" value="F:kinase activity"/>
    <property type="evidence" value="ECO:0007669"/>
    <property type="project" value="UniProtKB-KW"/>
</dbReference>
<name>A0ABT4QBZ6_9BACL</name>
<evidence type="ECO:0000256" key="6">
    <source>
        <dbReference type="ARBA" id="ARBA00022679"/>
    </source>
</evidence>
<dbReference type="PROSITE" id="PS50112">
    <property type="entry name" value="PAS"/>
    <property type="match status" value="1"/>
</dbReference>
<dbReference type="PROSITE" id="PS50109">
    <property type="entry name" value="HIS_KIN"/>
    <property type="match status" value="1"/>
</dbReference>
<comment type="catalytic activity">
    <reaction evidence="1">
        <text>ATP + protein L-histidine = ADP + protein N-phospho-L-histidine.</text>
        <dbReference type="EC" id="2.7.13.3"/>
    </reaction>
</comment>
<dbReference type="PANTHER" id="PTHR44936:SF10">
    <property type="entry name" value="SENSOR PROTEIN RSTB"/>
    <property type="match status" value="1"/>
</dbReference>
<dbReference type="InterPro" id="IPR035965">
    <property type="entry name" value="PAS-like_dom_sf"/>
</dbReference>
<evidence type="ECO:0000256" key="10">
    <source>
        <dbReference type="ARBA" id="ARBA00022840"/>
    </source>
</evidence>
<dbReference type="InterPro" id="IPR004358">
    <property type="entry name" value="Sig_transdc_His_kin-like_C"/>
</dbReference>
<evidence type="ECO:0000256" key="12">
    <source>
        <dbReference type="ARBA" id="ARBA00023012"/>
    </source>
</evidence>
<evidence type="ECO:0000313" key="17">
    <source>
        <dbReference type="EMBL" id="MCZ8514391.1"/>
    </source>
</evidence>
<dbReference type="SMART" id="SM00091">
    <property type="entry name" value="PAS"/>
    <property type="match status" value="1"/>
</dbReference>
<dbReference type="InterPro" id="IPR036890">
    <property type="entry name" value="HATPase_C_sf"/>
</dbReference>
<keyword evidence="6" id="KW-0808">Transferase</keyword>
<organism evidence="17 18">
    <name type="scientific">Paenibacillus gyeongsangnamensis</name>
    <dbReference type="NCBI Taxonomy" id="3388067"/>
    <lineage>
        <taxon>Bacteria</taxon>
        <taxon>Bacillati</taxon>
        <taxon>Bacillota</taxon>
        <taxon>Bacilli</taxon>
        <taxon>Bacillales</taxon>
        <taxon>Paenibacillaceae</taxon>
        <taxon>Paenibacillus</taxon>
    </lineage>
</organism>
<comment type="subcellular location">
    <subcellularLocation>
        <location evidence="2">Cell membrane</location>
        <topology evidence="2">Multi-pass membrane protein</topology>
    </subcellularLocation>
</comment>
<dbReference type="PANTHER" id="PTHR44936">
    <property type="entry name" value="SENSOR PROTEIN CREC"/>
    <property type="match status" value="1"/>
</dbReference>
<dbReference type="InterPro" id="IPR029151">
    <property type="entry name" value="Sensor-like_sf"/>
</dbReference>
<keyword evidence="12" id="KW-0902">Two-component regulatory system</keyword>
<dbReference type="EMBL" id="JAQAGZ010000012">
    <property type="protein sequence ID" value="MCZ8514391.1"/>
    <property type="molecule type" value="Genomic_DNA"/>
</dbReference>
<evidence type="ECO:0000256" key="3">
    <source>
        <dbReference type="ARBA" id="ARBA00012438"/>
    </source>
</evidence>
<feature type="domain" description="Histidine kinase" evidence="15">
    <location>
        <begin position="428"/>
        <end position="531"/>
    </location>
</feature>
<dbReference type="Pfam" id="PF00989">
    <property type="entry name" value="PAS"/>
    <property type="match status" value="1"/>
</dbReference>
<keyword evidence="10" id="KW-0067">ATP-binding</keyword>
<evidence type="ECO:0000259" key="15">
    <source>
        <dbReference type="PROSITE" id="PS50109"/>
    </source>
</evidence>
<dbReference type="Pfam" id="PF14689">
    <property type="entry name" value="SPOB_a"/>
    <property type="match status" value="1"/>
</dbReference>
<dbReference type="Proteomes" id="UP001527882">
    <property type="component" value="Unassembled WGS sequence"/>
</dbReference>
<evidence type="ECO:0000256" key="7">
    <source>
        <dbReference type="ARBA" id="ARBA00022692"/>
    </source>
</evidence>
<gene>
    <name evidence="17" type="ORF">O9H85_18580</name>
</gene>
<evidence type="ECO:0000256" key="13">
    <source>
        <dbReference type="ARBA" id="ARBA00023136"/>
    </source>
</evidence>
<keyword evidence="5" id="KW-0597">Phosphoprotein</keyword>
<dbReference type="EC" id="2.7.13.3" evidence="3"/>
<protein>
    <recommendedName>
        <fullName evidence="3">histidine kinase</fullName>
        <ecNumber evidence="3">2.7.13.3</ecNumber>
    </recommendedName>
</protein>
<dbReference type="RefSeq" id="WP_269882920.1">
    <property type="nucleotide sequence ID" value="NZ_JAQAGZ010000012.1"/>
</dbReference>
<dbReference type="SUPFAM" id="SSF103190">
    <property type="entry name" value="Sensory domain-like"/>
    <property type="match status" value="1"/>
</dbReference>
<dbReference type="Gene3D" id="3.30.565.10">
    <property type="entry name" value="Histidine kinase-like ATPase, C-terminal domain"/>
    <property type="match status" value="1"/>
</dbReference>
<dbReference type="SUPFAM" id="SSF55874">
    <property type="entry name" value="ATPase domain of HSP90 chaperone/DNA topoisomerase II/histidine kinase"/>
    <property type="match status" value="1"/>
</dbReference>
<evidence type="ECO:0000256" key="9">
    <source>
        <dbReference type="ARBA" id="ARBA00022777"/>
    </source>
</evidence>
<accession>A0ABT4QBZ6</accession>
<feature type="transmembrane region" description="Helical" evidence="14">
    <location>
        <begin position="15"/>
        <end position="37"/>
    </location>
</feature>
<evidence type="ECO:0000256" key="11">
    <source>
        <dbReference type="ARBA" id="ARBA00022989"/>
    </source>
</evidence>
<keyword evidence="9 17" id="KW-0418">Kinase</keyword>
<dbReference type="InterPro" id="IPR039506">
    <property type="entry name" value="SPOB_a"/>
</dbReference>
<evidence type="ECO:0000259" key="16">
    <source>
        <dbReference type="PROSITE" id="PS50112"/>
    </source>
</evidence>
<evidence type="ECO:0000256" key="2">
    <source>
        <dbReference type="ARBA" id="ARBA00004651"/>
    </source>
</evidence>
<keyword evidence="4" id="KW-1003">Cell membrane</keyword>
<dbReference type="NCBIfam" id="TIGR00229">
    <property type="entry name" value="sensory_box"/>
    <property type="match status" value="1"/>
</dbReference>
<dbReference type="InterPro" id="IPR000014">
    <property type="entry name" value="PAS"/>
</dbReference>
<dbReference type="InterPro" id="IPR013767">
    <property type="entry name" value="PAS_fold"/>
</dbReference>
<comment type="caution">
    <text evidence="17">The sequence shown here is derived from an EMBL/GenBank/DDBJ whole genome shotgun (WGS) entry which is preliminary data.</text>
</comment>
<keyword evidence="7 14" id="KW-0812">Transmembrane</keyword>
<feature type="domain" description="PAS" evidence="16">
    <location>
        <begin position="215"/>
        <end position="276"/>
    </location>
</feature>
<dbReference type="InterPro" id="IPR016120">
    <property type="entry name" value="Sig_transdc_His_kin_SpoOB"/>
</dbReference>
<evidence type="ECO:0000256" key="4">
    <source>
        <dbReference type="ARBA" id="ARBA00022475"/>
    </source>
</evidence>
<evidence type="ECO:0000256" key="1">
    <source>
        <dbReference type="ARBA" id="ARBA00000085"/>
    </source>
</evidence>
<dbReference type="SUPFAM" id="SSF55890">
    <property type="entry name" value="Sporulation response regulatory protein Spo0B"/>
    <property type="match status" value="1"/>
</dbReference>